<dbReference type="PANTHER" id="PTHR24006:SF758">
    <property type="entry name" value="UBIQUITIN CARBOXYL-TERMINAL HYDROLASE 36"/>
    <property type="match status" value="1"/>
</dbReference>
<name>A0A433A210_9FUNG</name>
<feature type="non-terminal residue" evidence="10">
    <location>
        <position position="646"/>
    </location>
</feature>
<accession>A0A433A210</accession>
<dbReference type="Gene3D" id="3.90.70.10">
    <property type="entry name" value="Cysteine proteinases"/>
    <property type="match status" value="1"/>
</dbReference>
<reference evidence="10 11" key="1">
    <citation type="journal article" date="2018" name="New Phytol.">
        <title>Phylogenomics of Endogonaceae and evolution of mycorrhizas within Mucoromycota.</title>
        <authorList>
            <person name="Chang Y."/>
            <person name="Desiro A."/>
            <person name="Na H."/>
            <person name="Sandor L."/>
            <person name="Lipzen A."/>
            <person name="Clum A."/>
            <person name="Barry K."/>
            <person name="Grigoriev I.V."/>
            <person name="Martin F.M."/>
            <person name="Stajich J.E."/>
            <person name="Smith M.E."/>
            <person name="Bonito G."/>
            <person name="Spatafora J.W."/>
        </authorList>
    </citation>
    <scope>NUCLEOTIDE SEQUENCE [LARGE SCALE GENOMIC DNA]</scope>
    <source>
        <strain evidence="10 11">GMNB39</strain>
    </source>
</reference>
<dbReference type="GO" id="GO:0005829">
    <property type="term" value="C:cytosol"/>
    <property type="evidence" value="ECO:0007669"/>
    <property type="project" value="TreeGrafter"/>
</dbReference>
<dbReference type="GO" id="GO:0004843">
    <property type="term" value="F:cysteine-type deubiquitinase activity"/>
    <property type="evidence" value="ECO:0007669"/>
    <property type="project" value="UniProtKB-EC"/>
</dbReference>
<feature type="domain" description="USP" evidence="9">
    <location>
        <begin position="91"/>
        <end position="425"/>
    </location>
</feature>
<dbReference type="InterPro" id="IPR018200">
    <property type="entry name" value="USP_CS"/>
</dbReference>
<dbReference type="AlphaFoldDB" id="A0A433A210"/>
<evidence type="ECO:0000256" key="6">
    <source>
        <dbReference type="ARBA" id="ARBA00022801"/>
    </source>
</evidence>
<dbReference type="PANTHER" id="PTHR24006">
    <property type="entry name" value="UBIQUITIN CARBOXYL-TERMINAL HYDROLASE"/>
    <property type="match status" value="1"/>
</dbReference>
<organism evidence="10 11">
    <name type="scientific">Jimgerdemannia flammicorona</name>
    <dbReference type="NCBI Taxonomy" id="994334"/>
    <lineage>
        <taxon>Eukaryota</taxon>
        <taxon>Fungi</taxon>
        <taxon>Fungi incertae sedis</taxon>
        <taxon>Mucoromycota</taxon>
        <taxon>Mucoromycotina</taxon>
        <taxon>Endogonomycetes</taxon>
        <taxon>Endogonales</taxon>
        <taxon>Endogonaceae</taxon>
        <taxon>Jimgerdemannia</taxon>
    </lineage>
</organism>
<dbReference type="GO" id="GO:0016579">
    <property type="term" value="P:protein deubiquitination"/>
    <property type="evidence" value="ECO:0007669"/>
    <property type="project" value="InterPro"/>
</dbReference>
<dbReference type="InterPro" id="IPR028889">
    <property type="entry name" value="USP"/>
</dbReference>
<evidence type="ECO:0000256" key="1">
    <source>
        <dbReference type="ARBA" id="ARBA00000707"/>
    </source>
</evidence>
<dbReference type="EMBL" id="RBNI01019957">
    <property type="protein sequence ID" value="RUO96716.1"/>
    <property type="molecule type" value="Genomic_DNA"/>
</dbReference>
<dbReference type="GO" id="GO:0005634">
    <property type="term" value="C:nucleus"/>
    <property type="evidence" value="ECO:0007669"/>
    <property type="project" value="TreeGrafter"/>
</dbReference>
<dbReference type="FunFam" id="3.90.70.10:FF:000119">
    <property type="entry name" value="Ubiquitin specific peptidase 36"/>
    <property type="match status" value="1"/>
</dbReference>
<dbReference type="SUPFAM" id="SSF54001">
    <property type="entry name" value="Cysteine proteinases"/>
    <property type="match status" value="1"/>
</dbReference>
<evidence type="ECO:0000313" key="11">
    <source>
        <dbReference type="Proteomes" id="UP000268093"/>
    </source>
</evidence>
<dbReference type="InterPro" id="IPR001394">
    <property type="entry name" value="Peptidase_C19_UCH"/>
</dbReference>
<dbReference type="PROSITE" id="PS50235">
    <property type="entry name" value="USP_3"/>
    <property type="match status" value="1"/>
</dbReference>
<keyword evidence="11" id="KW-1185">Reference proteome</keyword>
<dbReference type="Pfam" id="PF00443">
    <property type="entry name" value="UCH"/>
    <property type="match status" value="1"/>
</dbReference>
<proteinExistence type="inferred from homology"/>
<dbReference type="GO" id="GO:0006508">
    <property type="term" value="P:proteolysis"/>
    <property type="evidence" value="ECO:0007669"/>
    <property type="project" value="UniProtKB-KW"/>
</dbReference>
<gene>
    <name evidence="10" type="ORF">BC936DRAFT_141569</name>
</gene>
<sequence>MANPALSSTKFPSVSHMDIFRRRIIFEEFTQRDEEYDALKIKYRPINEILGTSSDGKPQEASANSLANNSGILHEDVVDQNRLEHALPIGPGLINRKNTCYLNSVLQCLAYTPPLANVLMSGEHGKACTSRDACMMCELEGHVARIFSGKSGAAFYPDNIVRNLNRIASHLQVGRQEDAHEFMRHLLDAAAKSARSNCYKYHVALTTFPITESHMILFRIYSKTEHSNVEPDVIHQIFGGALRSQVKCIECRRESNKFDSILDLSLDVANVGSIGEALTEYTRPEFLIEDNQYRCEGECLSMVDARKQMTIHHAPMVLAVHLKRFQFGGYSQFGMDGEKIDKHIEFSETLDLHEHVSPGQESDIGLYRLYAVLVHVGASCTSGHYHCFIKGSDSEWYSMNDTSVKPVSLTTVLRQRAYMLFYAQESRGQVVVAQPQGVKRNLESITDSDSETNGSAPKHAKIEPGKVGEVVDSQSFAGGKPQAKRYSSAPSVINRRGRTAATWSEVVAMERGRMRTTSPADAGQDRCHATSKSPVVAVNNERRRATTKSAMVDANKEKDQKPAKPPVCAGNNERSPATTKSEDQKPAKSPLYRATTKSATVDTSEEDDQKPAKSPLYRATTKSATVDTSEEDDQKPAKSPLYRATT</sequence>
<comment type="catalytic activity">
    <reaction evidence="1">
        <text>Thiol-dependent hydrolysis of ester, thioester, amide, peptide and isopeptide bonds formed by the C-terminal Gly of ubiquitin (a 76-residue protein attached to proteins as an intracellular targeting signal).</text>
        <dbReference type="EC" id="3.4.19.12"/>
    </reaction>
</comment>
<dbReference type="Proteomes" id="UP000268093">
    <property type="component" value="Unassembled WGS sequence"/>
</dbReference>
<evidence type="ECO:0000313" key="10">
    <source>
        <dbReference type="EMBL" id="RUO96716.1"/>
    </source>
</evidence>
<keyword evidence="6" id="KW-0378">Hydrolase</keyword>
<evidence type="ECO:0000256" key="3">
    <source>
        <dbReference type="ARBA" id="ARBA00012759"/>
    </source>
</evidence>
<evidence type="ECO:0000256" key="2">
    <source>
        <dbReference type="ARBA" id="ARBA00009085"/>
    </source>
</evidence>
<dbReference type="PROSITE" id="PS00973">
    <property type="entry name" value="USP_2"/>
    <property type="match status" value="1"/>
</dbReference>
<evidence type="ECO:0000256" key="4">
    <source>
        <dbReference type="ARBA" id="ARBA00022670"/>
    </source>
</evidence>
<protein>
    <recommendedName>
        <fullName evidence="3">ubiquitinyl hydrolase 1</fullName>
        <ecNumber evidence="3">3.4.19.12</ecNumber>
    </recommendedName>
</protein>
<evidence type="ECO:0000256" key="7">
    <source>
        <dbReference type="ARBA" id="ARBA00022807"/>
    </source>
</evidence>
<feature type="compositionally biased region" description="Polar residues" evidence="8">
    <location>
        <begin position="443"/>
        <end position="455"/>
    </location>
</feature>
<keyword evidence="4" id="KW-0645">Protease</keyword>
<evidence type="ECO:0000256" key="5">
    <source>
        <dbReference type="ARBA" id="ARBA00022786"/>
    </source>
</evidence>
<comment type="similarity">
    <text evidence="2">Belongs to the peptidase C19 family.</text>
</comment>
<dbReference type="InterPro" id="IPR050164">
    <property type="entry name" value="Peptidase_C19"/>
</dbReference>
<keyword evidence="7" id="KW-0788">Thiol protease</keyword>
<evidence type="ECO:0000256" key="8">
    <source>
        <dbReference type="SAM" id="MobiDB-lite"/>
    </source>
</evidence>
<dbReference type="EC" id="3.4.19.12" evidence="3"/>
<feature type="region of interest" description="Disordered" evidence="8">
    <location>
        <begin position="443"/>
        <end position="646"/>
    </location>
</feature>
<comment type="caution">
    <text evidence="10">The sequence shown here is derived from an EMBL/GenBank/DDBJ whole genome shotgun (WGS) entry which is preliminary data.</text>
</comment>
<evidence type="ECO:0000259" key="9">
    <source>
        <dbReference type="PROSITE" id="PS50235"/>
    </source>
</evidence>
<dbReference type="InterPro" id="IPR038765">
    <property type="entry name" value="Papain-like_cys_pep_sf"/>
</dbReference>
<keyword evidence="5" id="KW-0833">Ubl conjugation pathway</keyword>
<dbReference type="OrthoDB" id="420187at2759"/>